<dbReference type="Gene3D" id="3.30.565.10">
    <property type="entry name" value="Histidine kinase-like ATPase, C-terminal domain"/>
    <property type="match status" value="1"/>
</dbReference>
<dbReference type="PANTHER" id="PTHR45528:SF8">
    <property type="entry name" value="HISTIDINE KINASE"/>
    <property type="match status" value="1"/>
</dbReference>
<keyword evidence="5" id="KW-0808">Transferase</keyword>
<dbReference type="SMART" id="SM00388">
    <property type="entry name" value="HisKA"/>
    <property type="match status" value="1"/>
</dbReference>
<evidence type="ECO:0000256" key="6">
    <source>
        <dbReference type="ARBA" id="ARBA00022692"/>
    </source>
</evidence>
<evidence type="ECO:0000256" key="10">
    <source>
        <dbReference type="ARBA" id="ARBA00023136"/>
    </source>
</evidence>
<proteinExistence type="predicted"/>
<dbReference type="EMBL" id="CBEP010000119">
    <property type="protein sequence ID" value="CDC05505.1"/>
    <property type="molecule type" value="Genomic_DNA"/>
</dbReference>
<protein>
    <recommendedName>
        <fullName evidence="3">histidine kinase</fullName>
        <ecNumber evidence="3">2.7.13.3</ecNumber>
    </recommendedName>
</protein>
<comment type="catalytic activity">
    <reaction evidence="1">
        <text>ATP + protein L-histidine = ADP + protein N-phospho-L-histidine.</text>
        <dbReference type="EC" id="2.7.13.3"/>
    </reaction>
</comment>
<gene>
    <name evidence="13" type="ORF">BN578_00976</name>
</gene>
<comment type="subcellular location">
    <subcellularLocation>
        <location evidence="2">Membrane</location>
        <topology evidence="2">Multi-pass membrane protein</topology>
    </subcellularLocation>
</comment>
<dbReference type="SMART" id="SM00387">
    <property type="entry name" value="HATPase_c"/>
    <property type="match status" value="1"/>
</dbReference>
<keyword evidence="4" id="KW-0597">Phosphoprotein</keyword>
<dbReference type="GO" id="GO:0000155">
    <property type="term" value="F:phosphorelay sensor kinase activity"/>
    <property type="evidence" value="ECO:0007669"/>
    <property type="project" value="InterPro"/>
</dbReference>
<keyword evidence="8 11" id="KW-1133">Transmembrane helix</keyword>
<dbReference type="InterPro" id="IPR050398">
    <property type="entry name" value="HssS/ArlS-like"/>
</dbReference>
<feature type="domain" description="Histidine kinase" evidence="12">
    <location>
        <begin position="244"/>
        <end position="461"/>
    </location>
</feature>
<evidence type="ECO:0000259" key="12">
    <source>
        <dbReference type="PROSITE" id="PS50109"/>
    </source>
</evidence>
<dbReference type="InterPro" id="IPR003594">
    <property type="entry name" value="HATPase_dom"/>
</dbReference>
<dbReference type="InterPro" id="IPR005467">
    <property type="entry name" value="His_kinase_dom"/>
</dbReference>
<dbReference type="SUPFAM" id="SSF47384">
    <property type="entry name" value="Homodimeric domain of signal transducing histidine kinase"/>
    <property type="match status" value="1"/>
</dbReference>
<keyword evidence="9" id="KW-0902">Two-component regulatory system</keyword>
<dbReference type="PANTHER" id="PTHR45528">
    <property type="entry name" value="SENSOR HISTIDINE KINASE CPXA"/>
    <property type="match status" value="1"/>
</dbReference>
<dbReference type="Pfam" id="PF00512">
    <property type="entry name" value="HisKA"/>
    <property type="match status" value="1"/>
</dbReference>
<evidence type="ECO:0000256" key="11">
    <source>
        <dbReference type="SAM" id="Phobius"/>
    </source>
</evidence>
<evidence type="ECO:0000256" key="5">
    <source>
        <dbReference type="ARBA" id="ARBA00022679"/>
    </source>
</evidence>
<keyword evidence="7 13" id="KW-0418">Kinase</keyword>
<feature type="transmembrane region" description="Helical" evidence="11">
    <location>
        <begin position="12"/>
        <end position="35"/>
    </location>
</feature>
<organism evidence="13 14">
    <name type="scientific">[Clostridium] leptum CAG:27</name>
    <dbReference type="NCBI Taxonomy" id="1263068"/>
    <lineage>
        <taxon>Bacteria</taxon>
        <taxon>Bacillati</taxon>
        <taxon>Bacillota</taxon>
        <taxon>Clostridia</taxon>
        <taxon>Eubacteriales</taxon>
        <taxon>Oscillospiraceae</taxon>
        <taxon>Oscillospiraceae incertae sedis</taxon>
    </lineage>
</organism>
<sequence>MKSVPKLIKRFVGILMLSSLVILFMNFIIIAIIAATQAPNASPWKTAEQAAESIEKSEQGYVMPDKMIEELNAQNVWAVYIDNATGECVWHSDNLPDTVPLEYTASDIANTTRGYIDGYPTFTGEGEDGLIILGYPRDSFWKHMWPSWDYQFIANLPKTVLIVLAINIFIVFLIYMAASTKLLKSIKPITDGIQALHTGQPVVLKEKGVLSEIAANINQTSEVLQSQNYQLKKKETARANWIAGVSHDIRTPLSMVMGYAGQLESSKQLPEEERQKAAVIVKQSQRMKNLINDLNLASKLEYNMQPTHIEQVNVISAVRQVVVDFINLDISGKYPIEWLTDSDLNTLIINADTDLIKRAVSNLIQNSINHNAEGCTIYVAVKECNRSSNIVVSDNGVGATDEQIDKLNHSPHYMVCDENTSEQRHGLGLLLVKQIAAAHKGTVEIRHSEYGGLEVEIDLPL</sequence>
<dbReference type="GO" id="GO:0005886">
    <property type="term" value="C:plasma membrane"/>
    <property type="evidence" value="ECO:0007669"/>
    <property type="project" value="TreeGrafter"/>
</dbReference>
<evidence type="ECO:0000256" key="4">
    <source>
        <dbReference type="ARBA" id="ARBA00022553"/>
    </source>
</evidence>
<evidence type="ECO:0000256" key="1">
    <source>
        <dbReference type="ARBA" id="ARBA00000085"/>
    </source>
</evidence>
<evidence type="ECO:0000313" key="14">
    <source>
        <dbReference type="Proteomes" id="UP000018168"/>
    </source>
</evidence>
<reference evidence="13" key="1">
    <citation type="submission" date="2012-11" db="EMBL/GenBank/DDBJ databases">
        <title>Dependencies among metagenomic species, viruses, plasmids and units of genetic variation.</title>
        <authorList>
            <person name="Nielsen H.B."/>
            <person name="Almeida M."/>
            <person name="Juncker A.S."/>
            <person name="Rasmussen S."/>
            <person name="Li J."/>
            <person name="Sunagawa S."/>
            <person name="Plichta D."/>
            <person name="Gautier L."/>
            <person name="Le Chatelier E."/>
            <person name="Peletier E."/>
            <person name="Bonde I."/>
            <person name="Nielsen T."/>
            <person name="Manichanh C."/>
            <person name="Arumugam M."/>
            <person name="Batto J."/>
            <person name="Santos M.B.Q.D."/>
            <person name="Blom N."/>
            <person name="Borruel N."/>
            <person name="Burgdorf K.S."/>
            <person name="Boumezbeur F."/>
            <person name="Casellas F."/>
            <person name="Dore J."/>
            <person name="Guarner F."/>
            <person name="Hansen T."/>
            <person name="Hildebrand F."/>
            <person name="Kaas R.S."/>
            <person name="Kennedy S."/>
            <person name="Kristiansen K."/>
            <person name="Kultima J.R."/>
            <person name="Leonard P."/>
            <person name="Levenez F."/>
            <person name="Lund O."/>
            <person name="Moumen B."/>
            <person name="Le Paslier D."/>
            <person name="Pons N."/>
            <person name="Pedersen O."/>
            <person name="Prifti E."/>
            <person name="Qin J."/>
            <person name="Raes J."/>
            <person name="Tap J."/>
            <person name="Tims S."/>
            <person name="Ussery D.W."/>
            <person name="Yamada T."/>
            <person name="MetaHit consortium"/>
            <person name="Renault P."/>
            <person name="Sicheritz-Ponten T."/>
            <person name="Bork P."/>
            <person name="Wang J."/>
            <person name="Brunak S."/>
            <person name="Ehrlich S.D."/>
        </authorList>
    </citation>
    <scope>NUCLEOTIDE SEQUENCE [LARGE SCALE GENOMIC DNA]</scope>
</reference>
<keyword evidence="10 11" id="KW-0472">Membrane</keyword>
<accession>R6N3B1</accession>
<dbReference type="AlphaFoldDB" id="R6N3B1"/>
<dbReference type="InterPro" id="IPR003661">
    <property type="entry name" value="HisK_dim/P_dom"/>
</dbReference>
<feature type="transmembrane region" description="Helical" evidence="11">
    <location>
        <begin position="159"/>
        <end position="178"/>
    </location>
</feature>
<dbReference type="InterPro" id="IPR036097">
    <property type="entry name" value="HisK_dim/P_sf"/>
</dbReference>
<dbReference type="CDD" id="cd00075">
    <property type="entry name" value="HATPase"/>
    <property type="match status" value="1"/>
</dbReference>
<dbReference type="Gene3D" id="1.10.287.130">
    <property type="match status" value="1"/>
</dbReference>
<dbReference type="Pfam" id="PF02518">
    <property type="entry name" value="HATPase_c"/>
    <property type="match status" value="1"/>
</dbReference>
<dbReference type="SUPFAM" id="SSF55874">
    <property type="entry name" value="ATPase domain of HSP90 chaperone/DNA topoisomerase II/histidine kinase"/>
    <property type="match status" value="1"/>
</dbReference>
<dbReference type="PROSITE" id="PS50109">
    <property type="entry name" value="HIS_KIN"/>
    <property type="match status" value="1"/>
</dbReference>
<name>R6N3B1_9FIRM</name>
<keyword evidence="6 11" id="KW-0812">Transmembrane</keyword>
<dbReference type="Proteomes" id="UP000018168">
    <property type="component" value="Unassembled WGS sequence"/>
</dbReference>
<dbReference type="EC" id="2.7.13.3" evidence="3"/>
<dbReference type="InterPro" id="IPR036890">
    <property type="entry name" value="HATPase_C_sf"/>
</dbReference>
<dbReference type="CDD" id="cd00082">
    <property type="entry name" value="HisKA"/>
    <property type="match status" value="1"/>
</dbReference>
<evidence type="ECO:0000313" key="13">
    <source>
        <dbReference type="EMBL" id="CDC05505.1"/>
    </source>
</evidence>
<evidence type="ECO:0000256" key="9">
    <source>
        <dbReference type="ARBA" id="ARBA00023012"/>
    </source>
</evidence>
<evidence type="ECO:0000256" key="8">
    <source>
        <dbReference type="ARBA" id="ARBA00022989"/>
    </source>
</evidence>
<evidence type="ECO:0000256" key="7">
    <source>
        <dbReference type="ARBA" id="ARBA00022777"/>
    </source>
</evidence>
<comment type="caution">
    <text evidence="13">The sequence shown here is derived from an EMBL/GenBank/DDBJ whole genome shotgun (WGS) entry which is preliminary data.</text>
</comment>
<evidence type="ECO:0000256" key="3">
    <source>
        <dbReference type="ARBA" id="ARBA00012438"/>
    </source>
</evidence>
<evidence type="ECO:0000256" key="2">
    <source>
        <dbReference type="ARBA" id="ARBA00004141"/>
    </source>
</evidence>